<sequence length="546" mass="62721">MANPPCFDYIWPCKNFDTWFMNYEDHYLESLPQGTIKSVDITNDHQGYITYRQCCECGEFSPVHKEFSKCPNPDCTHPFVDEENENFRRECPDCIAVGWNGQGLANLPTKDNMTALVTRAGKICEPYQEIPVYWRCEDARCLTTNIFKPDAEDKHHLPFLVPHYKPRLSIPCGNSKHCKASFRKNCIVFNSHRVCLGRWDGSEVAYGGPWWQHMVWHSQECPKGCTHDNEKCPAEKCAPCNKYGYPRSFIPAIAQKGGSTRPHKPLPLLPMDYQVARHTSRQPRSTKHDPSEFPSSSTSPNTYPPDSPGRSYPPRTSQTRSHRQHRNTLTTSAYDSSSFNYDSPFYDYDRSPPNYDRSPPNYDRSPPNYDSSSSNDDSDPRLGNLASGYRYADNNDSQESHNSRATERRGRRQHRETDFDDDIPYQTQASRRSRYPPRANTYYSSGRASSRYCATTAGPEQCGRWVDLGGRLVYYDDAFSEDDQQSYQRRPLSESPIYLEPSHYYPVPAPFVYGATFPIPTVGVQINNSNTLGRCSRRRSRRCSCR</sequence>
<dbReference type="Proteomes" id="UP001174934">
    <property type="component" value="Unassembled WGS sequence"/>
</dbReference>
<evidence type="ECO:0000313" key="2">
    <source>
        <dbReference type="EMBL" id="KAK0628250.1"/>
    </source>
</evidence>
<feature type="region of interest" description="Disordered" evidence="1">
    <location>
        <begin position="277"/>
        <end position="439"/>
    </location>
</feature>
<reference evidence="2" key="1">
    <citation type="submission" date="2023-06" db="EMBL/GenBank/DDBJ databases">
        <title>Genome-scale phylogeny and comparative genomics of the fungal order Sordariales.</title>
        <authorList>
            <consortium name="Lawrence Berkeley National Laboratory"/>
            <person name="Hensen N."/>
            <person name="Bonometti L."/>
            <person name="Westerberg I."/>
            <person name="Brannstrom I.O."/>
            <person name="Guillou S."/>
            <person name="Cros-Aarteil S."/>
            <person name="Calhoun S."/>
            <person name="Haridas S."/>
            <person name="Kuo A."/>
            <person name="Mondo S."/>
            <person name="Pangilinan J."/>
            <person name="Riley R."/>
            <person name="LaButti K."/>
            <person name="Andreopoulos B."/>
            <person name="Lipzen A."/>
            <person name="Chen C."/>
            <person name="Yanf M."/>
            <person name="Daum C."/>
            <person name="Ng V."/>
            <person name="Clum A."/>
            <person name="Steindorff A."/>
            <person name="Ohm R."/>
            <person name="Martin F."/>
            <person name="Silar P."/>
            <person name="Natvig D."/>
            <person name="Lalanne C."/>
            <person name="Gautier V."/>
            <person name="Ament-velasquez S.L."/>
            <person name="Kruys A."/>
            <person name="Hutchinson M.I."/>
            <person name="Powell A.J."/>
            <person name="Barry K."/>
            <person name="Miller A.N."/>
            <person name="Grigoriev I.V."/>
            <person name="Debuchy R."/>
            <person name="Gladieux P."/>
            <person name="Thoren M.H."/>
            <person name="Johannesson H."/>
        </authorList>
    </citation>
    <scope>NUCLEOTIDE SEQUENCE</scope>
    <source>
        <strain evidence="2">SMH3391-2</strain>
    </source>
</reference>
<keyword evidence="3" id="KW-1185">Reference proteome</keyword>
<protein>
    <submittedName>
        <fullName evidence="2">Uncharacterized protein</fullName>
    </submittedName>
</protein>
<dbReference type="AlphaFoldDB" id="A0AA40C7X3"/>
<feature type="compositionally biased region" description="Polar residues" evidence="1">
    <location>
        <begin position="327"/>
        <end position="341"/>
    </location>
</feature>
<dbReference type="EMBL" id="JAULSR010000002">
    <property type="protein sequence ID" value="KAK0628250.1"/>
    <property type="molecule type" value="Genomic_DNA"/>
</dbReference>
<accession>A0AA40C7X3</accession>
<feature type="compositionally biased region" description="Basic and acidic residues" evidence="1">
    <location>
        <begin position="398"/>
        <end position="408"/>
    </location>
</feature>
<evidence type="ECO:0000256" key="1">
    <source>
        <dbReference type="SAM" id="MobiDB-lite"/>
    </source>
</evidence>
<feature type="compositionally biased region" description="Low complexity" evidence="1">
    <location>
        <begin position="362"/>
        <end position="375"/>
    </location>
</feature>
<evidence type="ECO:0000313" key="3">
    <source>
        <dbReference type="Proteomes" id="UP001174934"/>
    </source>
</evidence>
<gene>
    <name evidence="2" type="ORF">B0T17DRAFT_504947</name>
</gene>
<comment type="caution">
    <text evidence="2">The sequence shown here is derived from an EMBL/GenBank/DDBJ whole genome shotgun (WGS) entry which is preliminary data.</text>
</comment>
<organism evidence="2 3">
    <name type="scientific">Bombardia bombarda</name>
    <dbReference type="NCBI Taxonomy" id="252184"/>
    <lineage>
        <taxon>Eukaryota</taxon>
        <taxon>Fungi</taxon>
        <taxon>Dikarya</taxon>
        <taxon>Ascomycota</taxon>
        <taxon>Pezizomycotina</taxon>
        <taxon>Sordariomycetes</taxon>
        <taxon>Sordariomycetidae</taxon>
        <taxon>Sordariales</taxon>
        <taxon>Lasiosphaeriaceae</taxon>
        <taxon>Bombardia</taxon>
    </lineage>
</organism>
<proteinExistence type="predicted"/>
<name>A0AA40C7X3_9PEZI</name>